<dbReference type="RefSeq" id="WP_018709153.1">
    <property type="nucleotide sequence ID" value="NZ_BOQT01000005.1"/>
</dbReference>
<evidence type="ECO:0000256" key="3">
    <source>
        <dbReference type="ARBA" id="ARBA00023125"/>
    </source>
</evidence>
<dbReference type="InterPro" id="IPR000847">
    <property type="entry name" value="LysR_HTH_N"/>
</dbReference>
<feature type="domain" description="HTH lysR-type" evidence="5">
    <location>
        <begin position="1"/>
        <end position="58"/>
    </location>
</feature>
<gene>
    <name evidence="6" type="primary">ywbI</name>
    <name evidence="6" type="ORF">J1TS3_16700</name>
</gene>
<dbReference type="SUPFAM" id="SSF53850">
    <property type="entry name" value="Periplasmic binding protein-like II"/>
    <property type="match status" value="1"/>
</dbReference>
<name>A0ABQ4K482_9BACI</name>
<dbReference type="SUPFAM" id="SSF46785">
    <property type="entry name" value="Winged helix' DNA-binding domain"/>
    <property type="match status" value="1"/>
</dbReference>
<evidence type="ECO:0000256" key="1">
    <source>
        <dbReference type="ARBA" id="ARBA00009437"/>
    </source>
</evidence>
<dbReference type="Pfam" id="PF03466">
    <property type="entry name" value="LysR_substrate"/>
    <property type="match status" value="1"/>
</dbReference>
<dbReference type="InterPro" id="IPR050950">
    <property type="entry name" value="HTH-type_LysR_regulators"/>
</dbReference>
<dbReference type="CDD" id="cd08438">
    <property type="entry name" value="PBP2_CidR"/>
    <property type="match status" value="1"/>
</dbReference>
<dbReference type="Pfam" id="PF00126">
    <property type="entry name" value="HTH_1"/>
    <property type="match status" value="1"/>
</dbReference>
<comment type="caution">
    <text evidence="6">The sequence shown here is derived from an EMBL/GenBank/DDBJ whole genome shotgun (WGS) entry which is preliminary data.</text>
</comment>
<comment type="similarity">
    <text evidence="1">Belongs to the LysR transcriptional regulatory family.</text>
</comment>
<protein>
    <submittedName>
        <fullName evidence="6">HTH-type transcriptional regulator YwbI</fullName>
    </submittedName>
</protein>
<evidence type="ECO:0000313" key="6">
    <source>
        <dbReference type="EMBL" id="GIN20536.1"/>
    </source>
</evidence>
<dbReference type="PANTHER" id="PTHR30419:SF8">
    <property type="entry name" value="NITROGEN ASSIMILATION TRANSCRIPTIONAL ACTIVATOR-RELATED"/>
    <property type="match status" value="1"/>
</dbReference>
<dbReference type="Gene3D" id="3.40.190.290">
    <property type="match status" value="1"/>
</dbReference>
<keyword evidence="7" id="KW-1185">Reference proteome</keyword>
<evidence type="ECO:0000313" key="7">
    <source>
        <dbReference type="Proteomes" id="UP000680279"/>
    </source>
</evidence>
<evidence type="ECO:0000256" key="4">
    <source>
        <dbReference type="ARBA" id="ARBA00023163"/>
    </source>
</evidence>
<evidence type="ECO:0000256" key="2">
    <source>
        <dbReference type="ARBA" id="ARBA00023015"/>
    </source>
</evidence>
<proteinExistence type="inferred from homology"/>
<organism evidence="6 7">
    <name type="scientific">Siminovitchia fordii</name>
    <dbReference type="NCBI Taxonomy" id="254759"/>
    <lineage>
        <taxon>Bacteria</taxon>
        <taxon>Bacillati</taxon>
        <taxon>Bacillota</taxon>
        <taxon>Bacilli</taxon>
        <taxon>Bacillales</taxon>
        <taxon>Bacillaceae</taxon>
        <taxon>Siminovitchia</taxon>
    </lineage>
</organism>
<keyword evidence="4" id="KW-0804">Transcription</keyword>
<dbReference type="PROSITE" id="PS50931">
    <property type="entry name" value="HTH_LYSR"/>
    <property type="match status" value="1"/>
</dbReference>
<dbReference type="Proteomes" id="UP000680279">
    <property type="component" value="Unassembled WGS sequence"/>
</dbReference>
<dbReference type="InterPro" id="IPR005119">
    <property type="entry name" value="LysR_subst-bd"/>
</dbReference>
<accession>A0ABQ4K482</accession>
<dbReference type="Gene3D" id="1.10.10.10">
    <property type="entry name" value="Winged helix-like DNA-binding domain superfamily/Winged helix DNA-binding domain"/>
    <property type="match status" value="1"/>
</dbReference>
<keyword evidence="2" id="KW-0805">Transcription regulation</keyword>
<dbReference type="PANTHER" id="PTHR30419">
    <property type="entry name" value="HTH-TYPE TRANSCRIPTIONAL REGULATOR YBHD"/>
    <property type="match status" value="1"/>
</dbReference>
<dbReference type="InterPro" id="IPR036390">
    <property type="entry name" value="WH_DNA-bd_sf"/>
</dbReference>
<dbReference type="EMBL" id="BOQT01000005">
    <property type="protein sequence ID" value="GIN20536.1"/>
    <property type="molecule type" value="Genomic_DNA"/>
</dbReference>
<evidence type="ECO:0000259" key="5">
    <source>
        <dbReference type="PROSITE" id="PS50931"/>
    </source>
</evidence>
<dbReference type="NCBIfam" id="NF047520">
    <property type="entry name" value="trans_act_CidR"/>
    <property type="match status" value="1"/>
</dbReference>
<keyword evidence="3" id="KW-0238">DNA-binding</keyword>
<sequence length="301" mass="34486">MDIQHLKYFVAVATEGNFTKAAQKLYVSQPTISKMVKSIEDELGVILFDRTGKQAKLTDAGEIILVQAQNIIKSFENLSLELDDLMSLKTGSIQIGLPPMVGARFFPKIIQEFHKEYPNITVQLVEDGAKKVERDVGNGTLDLGVVVLPTNEEQFHTFSFVNERLMLLTHPTHPLSKKESATLLDLKQESFILFRKDFALHERIITECVRVGYHPHVINESSQWDFISEMVAANLGIALLPETICRQVDRNQIAVIPLFEPIIPWHLGIIWRKDRYLSYAAREWIRFTQMFMEVSFRNSIK</sequence>
<reference evidence="6 7" key="1">
    <citation type="submission" date="2021-03" db="EMBL/GenBank/DDBJ databases">
        <title>Antimicrobial resistance genes in bacteria isolated from Japanese honey, and their potential for conferring macrolide and lincosamide resistance in the American foulbrood pathogen Paenibacillus larvae.</title>
        <authorList>
            <person name="Okamoto M."/>
            <person name="Kumagai M."/>
            <person name="Kanamori H."/>
            <person name="Takamatsu D."/>
        </authorList>
    </citation>
    <scope>NUCLEOTIDE SEQUENCE [LARGE SCALE GENOMIC DNA]</scope>
    <source>
        <strain evidence="6 7">J1TS3</strain>
    </source>
</reference>
<dbReference type="InterPro" id="IPR036388">
    <property type="entry name" value="WH-like_DNA-bd_sf"/>
</dbReference>
<dbReference type="PRINTS" id="PR00039">
    <property type="entry name" value="HTHLYSR"/>
</dbReference>